<name>A0ABW0UAH3_9BACI</name>
<dbReference type="InterPro" id="IPR050925">
    <property type="entry name" value="Rhomboid_protease_S54"/>
</dbReference>
<keyword evidence="9" id="KW-0645">Protease</keyword>
<dbReference type="GO" id="GO:0008233">
    <property type="term" value="F:peptidase activity"/>
    <property type="evidence" value="ECO:0007669"/>
    <property type="project" value="UniProtKB-KW"/>
</dbReference>
<dbReference type="RefSeq" id="WP_270896897.1">
    <property type="nucleotide sequence ID" value="NZ_JBHSPF010000058.1"/>
</dbReference>
<keyword evidence="3 7" id="KW-0812">Transmembrane</keyword>
<feature type="transmembrane region" description="Helical" evidence="7">
    <location>
        <begin position="180"/>
        <end position="198"/>
    </location>
</feature>
<dbReference type="InterPro" id="IPR035952">
    <property type="entry name" value="Rhomboid-like_sf"/>
</dbReference>
<evidence type="ECO:0000313" key="10">
    <source>
        <dbReference type="Proteomes" id="UP001596143"/>
    </source>
</evidence>
<sequence>MFIRNETFSSFIRNYPIITTIVVIHLILFLWINATLFTNGLFPFGDKILMYGVGQTGQIEAGEYWRLVTPIFLHQGTGHVLFNSISLILFGPALERMLGKGKFLLAYVAIGTLANIATTILTGTFYTHLGASGAIFGLFGIYLYMVWKRKDLIDWASAQMITVILVLGVVMTFIRPNINIAAHIFGLLFGFLFASPLLRHARPFYAIPNDNEIRFQPNRWKRRRFFSSEKLFRWIGWVFIMLVIIGILSRLF</sequence>
<dbReference type="EMBL" id="JBHSPF010000058">
    <property type="protein sequence ID" value="MFC5629289.1"/>
    <property type="molecule type" value="Genomic_DNA"/>
</dbReference>
<evidence type="ECO:0000256" key="1">
    <source>
        <dbReference type="ARBA" id="ARBA00004141"/>
    </source>
</evidence>
<comment type="caution">
    <text evidence="9">The sequence shown here is derived from an EMBL/GenBank/DDBJ whole genome shotgun (WGS) entry which is preliminary data.</text>
</comment>
<accession>A0ABW0UAH3</accession>
<feature type="transmembrane region" description="Helical" evidence="7">
    <location>
        <begin position="231"/>
        <end position="251"/>
    </location>
</feature>
<feature type="transmembrane region" description="Helical" evidence="7">
    <location>
        <begin position="127"/>
        <end position="145"/>
    </location>
</feature>
<evidence type="ECO:0000259" key="8">
    <source>
        <dbReference type="Pfam" id="PF01694"/>
    </source>
</evidence>
<dbReference type="PANTHER" id="PTHR43731">
    <property type="entry name" value="RHOMBOID PROTEASE"/>
    <property type="match status" value="1"/>
</dbReference>
<protein>
    <submittedName>
        <fullName evidence="9">Rhomboid family intramembrane serine protease</fullName>
        <ecNumber evidence="9">3.4.21.-</ecNumber>
    </submittedName>
</protein>
<keyword evidence="4 9" id="KW-0378">Hydrolase</keyword>
<dbReference type="SUPFAM" id="SSF144091">
    <property type="entry name" value="Rhomboid-like"/>
    <property type="match status" value="1"/>
</dbReference>
<feature type="domain" description="Peptidase S54 rhomboid" evidence="8">
    <location>
        <begin position="62"/>
        <end position="198"/>
    </location>
</feature>
<proteinExistence type="inferred from homology"/>
<reference evidence="10" key="1">
    <citation type="journal article" date="2019" name="Int. J. Syst. Evol. Microbiol.">
        <title>The Global Catalogue of Microorganisms (GCM) 10K type strain sequencing project: providing services to taxonomists for standard genome sequencing and annotation.</title>
        <authorList>
            <consortium name="The Broad Institute Genomics Platform"/>
            <consortium name="The Broad Institute Genome Sequencing Center for Infectious Disease"/>
            <person name="Wu L."/>
            <person name="Ma J."/>
        </authorList>
    </citation>
    <scope>NUCLEOTIDE SEQUENCE [LARGE SCALE GENOMIC DNA]</scope>
    <source>
        <strain evidence="10">CGMCC 1.15790</strain>
    </source>
</reference>
<dbReference type="PANTHER" id="PTHR43731:SF14">
    <property type="entry name" value="PRESENILIN-ASSOCIATED RHOMBOID-LIKE PROTEIN, MITOCHONDRIAL"/>
    <property type="match status" value="1"/>
</dbReference>
<keyword evidence="6 7" id="KW-0472">Membrane</keyword>
<comment type="subcellular location">
    <subcellularLocation>
        <location evidence="1">Membrane</location>
        <topology evidence="1">Multi-pass membrane protein</topology>
    </subcellularLocation>
</comment>
<dbReference type="GO" id="GO:0006508">
    <property type="term" value="P:proteolysis"/>
    <property type="evidence" value="ECO:0007669"/>
    <property type="project" value="UniProtKB-KW"/>
</dbReference>
<dbReference type="InterPro" id="IPR022764">
    <property type="entry name" value="Peptidase_S54_rhomboid_dom"/>
</dbReference>
<comment type="similarity">
    <text evidence="2">Belongs to the peptidase S54 family.</text>
</comment>
<dbReference type="EC" id="3.4.21.-" evidence="9"/>
<keyword evidence="10" id="KW-1185">Reference proteome</keyword>
<dbReference type="Pfam" id="PF01694">
    <property type="entry name" value="Rhomboid"/>
    <property type="match status" value="1"/>
</dbReference>
<evidence type="ECO:0000256" key="3">
    <source>
        <dbReference type="ARBA" id="ARBA00022692"/>
    </source>
</evidence>
<dbReference type="Proteomes" id="UP001596143">
    <property type="component" value="Unassembled WGS sequence"/>
</dbReference>
<evidence type="ECO:0000256" key="6">
    <source>
        <dbReference type="ARBA" id="ARBA00023136"/>
    </source>
</evidence>
<evidence type="ECO:0000256" key="5">
    <source>
        <dbReference type="ARBA" id="ARBA00022989"/>
    </source>
</evidence>
<keyword evidence="5 7" id="KW-1133">Transmembrane helix</keyword>
<feature type="transmembrane region" description="Helical" evidence="7">
    <location>
        <begin position="152"/>
        <end position="174"/>
    </location>
</feature>
<evidence type="ECO:0000313" key="9">
    <source>
        <dbReference type="EMBL" id="MFC5629289.1"/>
    </source>
</evidence>
<feature type="transmembrane region" description="Helical" evidence="7">
    <location>
        <begin position="103"/>
        <end position="121"/>
    </location>
</feature>
<dbReference type="Gene3D" id="1.20.1540.10">
    <property type="entry name" value="Rhomboid-like"/>
    <property type="match status" value="1"/>
</dbReference>
<organism evidence="9 10">
    <name type="scientific">Aliibacillus thermotolerans</name>
    <dbReference type="NCBI Taxonomy" id="1834418"/>
    <lineage>
        <taxon>Bacteria</taxon>
        <taxon>Bacillati</taxon>
        <taxon>Bacillota</taxon>
        <taxon>Bacilli</taxon>
        <taxon>Bacillales</taxon>
        <taxon>Bacillaceae</taxon>
        <taxon>Aliibacillus</taxon>
    </lineage>
</organism>
<evidence type="ECO:0000256" key="2">
    <source>
        <dbReference type="ARBA" id="ARBA00009045"/>
    </source>
</evidence>
<feature type="transmembrane region" description="Helical" evidence="7">
    <location>
        <begin position="71"/>
        <end position="91"/>
    </location>
</feature>
<evidence type="ECO:0000256" key="7">
    <source>
        <dbReference type="SAM" id="Phobius"/>
    </source>
</evidence>
<gene>
    <name evidence="9" type="ORF">ACFPTR_10535</name>
</gene>
<evidence type="ECO:0000256" key="4">
    <source>
        <dbReference type="ARBA" id="ARBA00022801"/>
    </source>
</evidence>
<feature type="transmembrane region" description="Helical" evidence="7">
    <location>
        <begin position="12"/>
        <end position="32"/>
    </location>
</feature>